<dbReference type="PANTHER" id="PTHR12984:SF3">
    <property type="entry name" value="N-TERMINAL KINASE-LIKE PROTEIN"/>
    <property type="match status" value="1"/>
</dbReference>
<protein>
    <recommendedName>
        <fullName evidence="2">N-terminal kinase-like protein</fullName>
    </recommendedName>
    <alternativeName>
        <fullName evidence="3">SCY1-like protein 1</fullName>
    </alternativeName>
</protein>
<dbReference type="InterPro" id="IPR016024">
    <property type="entry name" value="ARM-type_fold"/>
</dbReference>
<feature type="region of interest" description="Disordered" evidence="6">
    <location>
        <begin position="689"/>
        <end position="804"/>
    </location>
</feature>
<feature type="region of interest" description="Disordered" evidence="6">
    <location>
        <begin position="596"/>
        <end position="675"/>
    </location>
</feature>
<feature type="compositionally biased region" description="Gly residues" evidence="6">
    <location>
        <begin position="664"/>
        <end position="673"/>
    </location>
</feature>
<dbReference type="InterPro" id="IPR011009">
    <property type="entry name" value="Kinase-like_dom_sf"/>
</dbReference>
<feature type="compositionally biased region" description="Low complexity" evidence="6">
    <location>
        <begin position="652"/>
        <end position="663"/>
    </location>
</feature>
<dbReference type="InterPro" id="IPR011989">
    <property type="entry name" value="ARM-like"/>
</dbReference>
<feature type="compositionally biased region" description="Polar residues" evidence="6">
    <location>
        <begin position="700"/>
        <end position="716"/>
    </location>
</feature>
<evidence type="ECO:0000313" key="8">
    <source>
        <dbReference type="Proteomes" id="UP000492821"/>
    </source>
</evidence>
<dbReference type="InterPro" id="IPR000719">
    <property type="entry name" value="Prot_kinase_dom"/>
</dbReference>
<dbReference type="Gene3D" id="3.30.200.20">
    <property type="entry name" value="Phosphorylase Kinase, domain 1"/>
    <property type="match status" value="1"/>
</dbReference>
<comment type="similarity">
    <text evidence="1">Belongs to the protein kinase superfamily.</text>
</comment>
<reference evidence="8" key="1">
    <citation type="journal article" date="2013" name="Genetics">
        <title>The draft genome and transcriptome of Panagrellus redivivus are shaped by the harsh demands of a free-living lifestyle.</title>
        <authorList>
            <person name="Srinivasan J."/>
            <person name="Dillman A.R."/>
            <person name="Macchietto M.G."/>
            <person name="Heikkinen L."/>
            <person name="Lakso M."/>
            <person name="Fracchia K.M."/>
            <person name="Antoshechkin I."/>
            <person name="Mortazavi A."/>
            <person name="Wong G."/>
            <person name="Sternberg P.W."/>
        </authorList>
    </citation>
    <scope>NUCLEOTIDE SEQUENCE [LARGE SCALE GENOMIC DNA]</scope>
    <source>
        <strain evidence="8">MT8872</strain>
    </source>
</reference>
<evidence type="ECO:0000256" key="2">
    <source>
        <dbReference type="ARBA" id="ARBA00040972"/>
    </source>
</evidence>
<feature type="compositionally biased region" description="Low complexity" evidence="6">
    <location>
        <begin position="790"/>
        <end position="804"/>
    </location>
</feature>
<dbReference type="GO" id="GO:0004672">
    <property type="term" value="F:protein kinase activity"/>
    <property type="evidence" value="ECO:0007669"/>
    <property type="project" value="InterPro"/>
</dbReference>
<evidence type="ECO:0000256" key="4">
    <source>
        <dbReference type="ARBA" id="ARBA00056114"/>
    </source>
</evidence>
<name>A0A7E4VMP5_PANRE</name>
<dbReference type="PROSITE" id="PS50077">
    <property type="entry name" value="HEAT_REPEAT"/>
    <property type="match status" value="1"/>
</dbReference>
<dbReference type="InterPro" id="IPR051177">
    <property type="entry name" value="CIK-Related_Protein"/>
</dbReference>
<organism evidence="8 9">
    <name type="scientific">Panagrellus redivivus</name>
    <name type="common">Microworm</name>
    <dbReference type="NCBI Taxonomy" id="6233"/>
    <lineage>
        <taxon>Eukaryota</taxon>
        <taxon>Metazoa</taxon>
        <taxon>Ecdysozoa</taxon>
        <taxon>Nematoda</taxon>
        <taxon>Chromadorea</taxon>
        <taxon>Rhabditida</taxon>
        <taxon>Tylenchina</taxon>
        <taxon>Panagrolaimomorpha</taxon>
        <taxon>Panagrolaimoidea</taxon>
        <taxon>Panagrolaimidae</taxon>
        <taxon>Panagrellus</taxon>
    </lineage>
</organism>
<sequence>MASVLSSFFSRDPRSAFPYEKPGEPFCVFNGLSMGDSFKKAEPNEKATVAWASGPTAQRLRTQAQKLKTLRHPGIVAFYDSLEHEDTFYLVTEPAKPLRVYFEETKLKPGQKELIVSWGLFQVMNTLKFLHNEAKITHSGIKDAIFVTASGDWKLGCFEQTQPFSSSKTDLNALAIVIWQIFNGFNNEISEPKAPGKVPARLIPLYKKLASRGAEYAAGDLLSECRARDGFMKNKFVDTLLFLEEFQLKESSEKHAFFMHLKDSLDMFPDDLAKYKILPKLIHTYEYGDAGAHILIPMFKLGRLLDEDEYQHRIVPCLVKLFSSPDRTTRVKLLEKIDDFAPHLKPNVVNEKIYSNLVTGFLDTNPAVRESTVKAMVPLAEKLNYHNLNVDLMKYLARLQGADDQPGIRTNTTICLGKIGCYIDPSQRQKILISAFTRALKDPFPPARMSGVLAIGATQQYYSLVEVANRILPVLSPLTMDPEKQVREQGFKALRGFLEKLEKASENPAIIPELEAQVLAGGRSGLLSGDKVPAWAGWALKAIGGKFYKSTGPEAAAAVTTEQNPESGVPVKKPIAKPAPKVHTVVDDGWGEIEDTADEEDADDGSGAEAWTSKAKKMETAPAATTGGGWDVDESKDDDDWSTEWEKPAPKPAVVKPAVKKPILGGGAAGKKIGGLKLSHHAPKSAFEDDLDAILGGGATKTSTPSPHSSRGSTPANVKPPAPASVSSGWDDAGGDDDNWGSGSDWNEPIEEKKPAAPAPSSSNNEARRAAIAARNEARRKELAAKKAARGLGAMKLGGTSKGE</sequence>
<evidence type="ECO:0000256" key="6">
    <source>
        <dbReference type="SAM" id="MobiDB-lite"/>
    </source>
</evidence>
<keyword evidence="8" id="KW-1185">Reference proteome</keyword>
<evidence type="ECO:0000313" key="9">
    <source>
        <dbReference type="WBParaSite" id="Pan_g22834.t1"/>
    </source>
</evidence>
<dbReference type="InterPro" id="IPR021133">
    <property type="entry name" value="HEAT_type_2"/>
</dbReference>
<comment type="function">
    <text evidence="4">Regulates COPI-mediated retrograde protein traffic at the interface between the Golgi apparatus and the endoplasmic reticulum. Involved in the maintenance of the Golgi apparatus morphology.</text>
</comment>
<dbReference type="WBParaSite" id="Pan_g22834.t1">
    <property type="protein sequence ID" value="Pan_g22834.t1"/>
    <property type="gene ID" value="Pan_g22834"/>
</dbReference>
<evidence type="ECO:0000256" key="5">
    <source>
        <dbReference type="PROSITE-ProRule" id="PRU00103"/>
    </source>
</evidence>
<proteinExistence type="inferred from homology"/>
<accession>A0A7E4VMP5</accession>
<evidence type="ECO:0000256" key="3">
    <source>
        <dbReference type="ARBA" id="ARBA00042347"/>
    </source>
</evidence>
<dbReference type="AlphaFoldDB" id="A0A7E4VMP5"/>
<dbReference type="Proteomes" id="UP000492821">
    <property type="component" value="Unassembled WGS sequence"/>
</dbReference>
<feature type="compositionally biased region" description="Basic and acidic residues" evidence="6">
    <location>
        <begin position="776"/>
        <end position="785"/>
    </location>
</feature>
<dbReference type="GO" id="GO:0005524">
    <property type="term" value="F:ATP binding"/>
    <property type="evidence" value="ECO:0007669"/>
    <property type="project" value="InterPro"/>
</dbReference>
<feature type="repeat" description="HEAT" evidence="5">
    <location>
        <begin position="471"/>
        <end position="505"/>
    </location>
</feature>
<dbReference type="PANTHER" id="PTHR12984">
    <property type="entry name" value="SCY1-RELATED S/T PROTEIN KINASE-LIKE"/>
    <property type="match status" value="1"/>
</dbReference>
<feature type="compositionally biased region" description="Acidic residues" evidence="6">
    <location>
        <begin position="631"/>
        <end position="643"/>
    </location>
</feature>
<dbReference type="Gene3D" id="1.10.510.10">
    <property type="entry name" value="Transferase(Phosphotransferase) domain 1"/>
    <property type="match status" value="1"/>
</dbReference>
<reference evidence="9" key="2">
    <citation type="submission" date="2020-10" db="UniProtKB">
        <authorList>
            <consortium name="WormBaseParasite"/>
        </authorList>
    </citation>
    <scope>IDENTIFICATION</scope>
</reference>
<dbReference type="SUPFAM" id="SSF56112">
    <property type="entry name" value="Protein kinase-like (PK-like)"/>
    <property type="match status" value="1"/>
</dbReference>
<dbReference type="SUPFAM" id="SSF48371">
    <property type="entry name" value="ARM repeat"/>
    <property type="match status" value="1"/>
</dbReference>
<feature type="compositionally biased region" description="Low complexity" evidence="6">
    <location>
        <begin position="759"/>
        <end position="775"/>
    </location>
</feature>
<feature type="compositionally biased region" description="Acidic residues" evidence="6">
    <location>
        <begin position="596"/>
        <end position="606"/>
    </location>
</feature>
<dbReference type="Gene3D" id="1.25.10.10">
    <property type="entry name" value="Leucine-rich Repeat Variant"/>
    <property type="match status" value="1"/>
</dbReference>
<evidence type="ECO:0000259" key="7">
    <source>
        <dbReference type="PROSITE" id="PS50011"/>
    </source>
</evidence>
<feature type="domain" description="Protein kinase" evidence="7">
    <location>
        <begin position="1"/>
        <end position="383"/>
    </location>
</feature>
<dbReference type="PROSITE" id="PS50011">
    <property type="entry name" value="PROTEIN_KINASE_DOM"/>
    <property type="match status" value="1"/>
</dbReference>
<evidence type="ECO:0000256" key="1">
    <source>
        <dbReference type="ARBA" id="ARBA00038349"/>
    </source>
</evidence>